<reference evidence="1 2" key="1">
    <citation type="journal article" date="2015" name="Stand. Genomic Sci.">
        <title>Genomic Encyclopedia of Bacterial and Archaeal Type Strains, Phase III: the genomes of soil and plant-associated and newly described type strains.</title>
        <authorList>
            <person name="Whitman W.B."/>
            <person name="Woyke T."/>
            <person name="Klenk H.P."/>
            <person name="Zhou Y."/>
            <person name="Lilburn T.G."/>
            <person name="Beck B.J."/>
            <person name="De Vos P."/>
            <person name="Vandamme P."/>
            <person name="Eisen J.A."/>
            <person name="Garrity G."/>
            <person name="Hugenholtz P."/>
            <person name="Kyrpides N.C."/>
        </authorList>
    </citation>
    <scope>NUCLEOTIDE SEQUENCE [LARGE SCALE GENOMIC DNA]</scope>
    <source>
        <strain evidence="1 2">CGMCC 1.6844</strain>
    </source>
</reference>
<comment type="caution">
    <text evidence="1">The sequence shown here is derived from an EMBL/GenBank/DDBJ whole genome shotgun (WGS) entry which is preliminary data.</text>
</comment>
<dbReference type="OrthoDB" id="1189697at2"/>
<evidence type="ECO:0000313" key="2">
    <source>
        <dbReference type="Proteomes" id="UP000315312"/>
    </source>
</evidence>
<dbReference type="RefSeq" id="WP_133607945.1">
    <property type="nucleotide sequence ID" value="NZ_SNZC01000001.1"/>
</dbReference>
<dbReference type="AlphaFoldDB" id="A0A562KEP6"/>
<dbReference type="EMBL" id="VLKM01000007">
    <property type="protein sequence ID" value="TWH93876.1"/>
    <property type="molecule type" value="Genomic_DNA"/>
</dbReference>
<accession>A0A562KEP6</accession>
<gene>
    <name evidence="1" type="ORF">IP97_01823</name>
</gene>
<proteinExistence type="predicted"/>
<dbReference type="Proteomes" id="UP000315312">
    <property type="component" value="Unassembled WGS sequence"/>
</dbReference>
<protein>
    <submittedName>
        <fullName evidence="1">Uncharacterized protein</fullName>
    </submittedName>
</protein>
<name>A0A562KEP6_9FLAO</name>
<organism evidence="1 2">
    <name type="scientific">Flavobacterium cheniae</name>
    <dbReference type="NCBI Taxonomy" id="295428"/>
    <lineage>
        <taxon>Bacteria</taxon>
        <taxon>Pseudomonadati</taxon>
        <taxon>Bacteroidota</taxon>
        <taxon>Flavobacteriia</taxon>
        <taxon>Flavobacteriales</taxon>
        <taxon>Flavobacteriaceae</taxon>
        <taxon>Flavobacterium</taxon>
    </lineage>
</organism>
<sequence>MKAITTIIYFFTLISAQQLSSQNLELGVNEINSYKNENYVVPNNIEFIFSGNPRYIKYFFSDFEEKIKPLCRKYNIEFSLKYLDEKVHFTSLNYNTTNSYIVRLHIDRSEVIAENSGHNRIIKFVFSGQVKKNEEDTSVLDFTSIVKGIHDITNQNQAVADYVAEKIMKN</sequence>
<evidence type="ECO:0000313" key="1">
    <source>
        <dbReference type="EMBL" id="TWH93876.1"/>
    </source>
</evidence>
<keyword evidence="2" id="KW-1185">Reference proteome</keyword>